<dbReference type="Proteomes" id="UP000594586">
    <property type="component" value="Chromosome"/>
</dbReference>
<accession>A0A7T0PEY7</accession>
<dbReference type="InterPro" id="IPR036046">
    <property type="entry name" value="Acylphosphatase-like_dom_sf"/>
</dbReference>
<dbReference type="AlphaFoldDB" id="A0A7T0PEY7"/>
<dbReference type="EMBL" id="CP064955">
    <property type="protein sequence ID" value="QPK83731.1"/>
    <property type="molecule type" value="Genomic_DNA"/>
</dbReference>
<dbReference type="SMART" id="SM01034">
    <property type="entry name" value="BLUF"/>
    <property type="match status" value="1"/>
</dbReference>
<evidence type="ECO:0000259" key="1">
    <source>
        <dbReference type="PROSITE" id="PS50925"/>
    </source>
</evidence>
<gene>
    <name evidence="2" type="ORF">G7Y29_02720</name>
</gene>
<dbReference type="KEGG" id="cqn:G7Y29_02720"/>
<sequence length="142" mass="15836">MRSLKYLVYASVAVGYPSEETMADIMTFAQARNSSAGITGFLISRDFTYVQFLEGPPEEIDSLMDSIRADKRHHSIHTLIEEPASQRRFPKWSMHFRLPTPGRVNPYGDATPALDTLINPGTQLALHEAAEKVSAWLIAAET</sequence>
<dbReference type="PROSITE" id="PS50925">
    <property type="entry name" value="BLUF"/>
    <property type="match status" value="1"/>
</dbReference>
<dbReference type="InterPro" id="IPR007024">
    <property type="entry name" value="BLUF_domain"/>
</dbReference>
<name>A0A7T0PEY7_9CORY</name>
<dbReference type="SUPFAM" id="SSF54975">
    <property type="entry name" value="Acylphosphatase/BLUF domain-like"/>
    <property type="match status" value="1"/>
</dbReference>
<protein>
    <submittedName>
        <fullName evidence="2">BLUF domain-containing protein</fullName>
    </submittedName>
</protein>
<dbReference type="RefSeq" id="WP_165004848.1">
    <property type="nucleotide sequence ID" value="NZ_CP064955.1"/>
</dbReference>
<keyword evidence="3" id="KW-1185">Reference proteome</keyword>
<proteinExistence type="predicted"/>
<evidence type="ECO:0000313" key="3">
    <source>
        <dbReference type="Proteomes" id="UP000594586"/>
    </source>
</evidence>
<organism evidence="2 3">
    <name type="scientific">Corynebacterium qintianiae</name>
    <dbReference type="NCBI Taxonomy" id="2709392"/>
    <lineage>
        <taxon>Bacteria</taxon>
        <taxon>Bacillati</taxon>
        <taxon>Actinomycetota</taxon>
        <taxon>Actinomycetes</taxon>
        <taxon>Mycobacteriales</taxon>
        <taxon>Corynebacteriaceae</taxon>
        <taxon>Corynebacterium</taxon>
    </lineage>
</organism>
<reference evidence="2 3" key="1">
    <citation type="submission" date="2020-11" db="EMBL/GenBank/DDBJ databases">
        <title>Corynebacterium sp. MC1420.</title>
        <authorList>
            <person name="Zhou J."/>
        </authorList>
    </citation>
    <scope>NUCLEOTIDE SEQUENCE [LARGE SCALE GENOMIC DNA]</scope>
    <source>
        <strain evidence="2 3">MC1420</strain>
    </source>
</reference>
<evidence type="ECO:0000313" key="2">
    <source>
        <dbReference type="EMBL" id="QPK83731.1"/>
    </source>
</evidence>
<dbReference type="GO" id="GO:0071949">
    <property type="term" value="F:FAD binding"/>
    <property type="evidence" value="ECO:0007669"/>
    <property type="project" value="InterPro"/>
</dbReference>
<feature type="domain" description="BLUF" evidence="1">
    <location>
        <begin position="4"/>
        <end position="95"/>
    </location>
</feature>
<dbReference type="Pfam" id="PF04940">
    <property type="entry name" value="BLUF"/>
    <property type="match status" value="1"/>
</dbReference>
<dbReference type="Gene3D" id="3.30.70.100">
    <property type="match status" value="1"/>
</dbReference>
<dbReference type="GO" id="GO:0009882">
    <property type="term" value="F:blue light photoreceptor activity"/>
    <property type="evidence" value="ECO:0007669"/>
    <property type="project" value="InterPro"/>
</dbReference>